<keyword evidence="3" id="KW-1185">Reference proteome</keyword>
<dbReference type="AlphaFoldDB" id="A0AA39XCD4"/>
<dbReference type="Proteomes" id="UP001175000">
    <property type="component" value="Unassembled WGS sequence"/>
</dbReference>
<evidence type="ECO:0000313" key="2">
    <source>
        <dbReference type="EMBL" id="KAK0631338.1"/>
    </source>
</evidence>
<protein>
    <submittedName>
        <fullName evidence="2">Uncharacterized protein</fullName>
    </submittedName>
</protein>
<name>A0AA39XCD4_9PEZI</name>
<reference evidence="2" key="1">
    <citation type="submission" date="2023-06" db="EMBL/GenBank/DDBJ databases">
        <title>Genome-scale phylogeny and comparative genomics of the fungal order Sordariales.</title>
        <authorList>
            <consortium name="Lawrence Berkeley National Laboratory"/>
            <person name="Hensen N."/>
            <person name="Bonometti L."/>
            <person name="Westerberg I."/>
            <person name="Brannstrom I.O."/>
            <person name="Guillou S."/>
            <person name="Cros-Aarteil S."/>
            <person name="Calhoun S."/>
            <person name="Haridas S."/>
            <person name="Kuo A."/>
            <person name="Mondo S."/>
            <person name="Pangilinan J."/>
            <person name="Riley R."/>
            <person name="Labutti K."/>
            <person name="Andreopoulos B."/>
            <person name="Lipzen A."/>
            <person name="Chen C."/>
            <person name="Yanf M."/>
            <person name="Daum C."/>
            <person name="Ng V."/>
            <person name="Clum A."/>
            <person name="Steindorff A."/>
            <person name="Ohm R."/>
            <person name="Martin F."/>
            <person name="Silar P."/>
            <person name="Natvig D."/>
            <person name="Lalanne C."/>
            <person name="Gautier V."/>
            <person name="Ament-Velasquez S.L."/>
            <person name="Kruys A."/>
            <person name="Hutchinson M.I."/>
            <person name="Powell A.J."/>
            <person name="Barry K."/>
            <person name="Miller A.N."/>
            <person name="Grigoriev I.V."/>
            <person name="Debuchy R."/>
            <person name="Gladieux P."/>
            <person name="Thoren M.H."/>
            <person name="Johannesson H."/>
        </authorList>
    </citation>
    <scope>NUCLEOTIDE SEQUENCE</scope>
    <source>
        <strain evidence="2">CBS 606.72</strain>
    </source>
</reference>
<evidence type="ECO:0000256" key="1">
    <source>
        <dbReference type="SAM" id="MobiDB-lite"/>
    </source>
</evidence>
<evidence type="ECO:0000313" key="3">
    <source>
        <dbReference type="Proteomes" id="UP001175000"/>
    </source>
</evidence>
<feature type="region of interest" description="Disordered" evidence="1">
    <location>
        <begin position="93"/>
        <end position="112"/>
    </location>
</feature>
<comment type="caution">
    <text evidence="2">The sequence shown here is derived from an EMBL/GenBank/DDBJ whole genome shotgun (WGS) entry which is preliminary data.</text>
</comment>
<organism evidence="2 3">
    <name type="scientific">Immersiella caudata</name>
    <dbReference type="NCBI Taxonomy" id="314043"/>
    <lineage>
        <taxon>Eukaryota</taxon>
        <taxon>Fungi</taxon>
        <taxon>Dikarya</taxon>
        <taxon>Ascomycota</taxon>
        <taxon>Pezizomycotina</taxon>
        <taxon>Sordariomycetes</taxon>
        <taxon>Sordariomycetidae</taxon>
        <taxon>Sordariales</taxon>
        <taxon>Lasiosphaeriaceae</taxon>
        <taxon>Immersiella</taxon>
    </lineage>
</organism>
<dbReference type="EMBL" id="JAULSU010000001">
    <property type="protein sequence ID" value="KAK0631338.1"/>
    <property type="molecule type" value="Genomic_DNA"/>
</dbReference>
<proteinExistence type="predicted"/>
<accession>A0AA39XCD4</accession>
<feature type="compositionally biased region" description="Polar residues" evidence="1">
    <location>
        <begin position="99"/>
        <end position="112"/>
    </location>
</feature>
<gene>
    <name evidence="2" type="ORF">B0T14DRAFT_1810</name>
</gene>
<sequence length="112" mass="12537">MWTTVLMPWAPARCASMKPGIETWMTNLPNGYQPGAEVTLQWNLDSAISSRNPRRARPGSYPGDDIYLPFFVIGFHSCCVFFELQKKNLPSPYTEFHTPGSTRVPNKGVTSA</sequence>